<evidence type="ECO:0000256" key="2">
    <source>
        <dbReference type="SAM" id="MobiDB-lite"/>
    </source>
</evidence>
<feature type="compositionally biased region" description="Low complexity" evidence="2">
    <location>
        <begin position="1052"/>
        <end position="1062"/>
    </location>
</feature>
<feature type="region of interest" description="Disordered" evidence="2">
    <location>
        <begin position="939"/>
        <end position="966"/>
    </location>
</feature>
<feature type="compositionally biased region" description="Low complexity" evidence="2">
    <location>
        <begin position="1016"/>
        <end position="1040"/>
    </location>
</feature>
<feature type="region of interest" description="Disordered" evidence="2">
    <location>
        <begin position="873"/>
        <end position="918"/>
    </location>
</feature>
<feature type="region of interest" description="Disordered" evidence="2">
    <location>
        <begin position="1342"/>
        <end position="1402"/>
    </location>
</feature>
<organism evidence="3 4">
    <name type="scientific">Coccomyxa viridis</name>
    <dbReference type="NCBI Taxonomy" id="1274662"/>
    <lineage>
        <taxon>Eukaryota</taxon>
        <taxon>Viridiplantae</taxon>
        <taxon>Chlorophyta</taxon>
        <taxon>core chlorophytes</taxon>
        <taxon>Trebouxiophyceae</taxon>
        <taxon>Trebouxiophyceae incertae sedis</taxon>
        <taxon>Coccomyxaceae</taxon>
        <taxon>Coccomyxa</taxon>
    </lineage>
</organism>
<feature type="compositionally biased region" description="Low complexity" evidence="2">
    <location>
        <begin position="1295"/>
        <end position="1308"/>
    </location>
</feature>
<feature type="compositionally biased region" description="Polar residues" evidence="2">
    <location>
        <begin position="631"/>
        <end position="643"/>
    </location>
</feature>
<feature type="compositionally biased region" description="Polar residues" evidence="2">
    <location>
        <begin position="697"/>
        <end position="706"/>
    </location>
</feature>
<reference evidence="3 4" key="1">
    <citation type="submission" date="2023-10" db="EMBL/GenBank/DDBJ databases">
        <authorList>
            <person name="Maclean D."/>
            <person name="Macfadyen A."/>
        </authorList>
    </citation>
    <scope>NUCLEOTIDE SEQUENCE [LARGE SCALE GENOMIC DNA]</scope>
</reference>
<feature type="compositionally biased region" description="Basic and acidic residues" evidence="2">
    <location>
        <begin position="991"/>
        <end position="1015"/>
    </location>
</feature>
<accession>A0AAV1IC45</accession>
<feature type="region of interest" description="Disordered" evidence="2">
    <location>
        <begin position="319"/>
        <end position="357"/>
    </location>
</feature>
<feature type="coiled-coil region" evidence="1">
    <location>
        <begin position="1945"/>
        <end position="2000"/>
    </location>
</feature>
<feature type="region of interest" description="Disordered" evidence="2">
    <location>
        <begin position="802"/>
        <end position="854"/>
    </location>
</feature>
<gene>
    <name evidence="3" type="ORF">CVIRNUC_007967</name>
</gene>
<feature type="compositionally biased region" description="Low complexity" evidence="2">
    <location>
        <begin position="1257"/>
        <end position="1272"/>
    </location>
</feature>
<feature type="coiled-coil region" evidence="1">
    <location>
        <begin position="2036"/>
        <end position="2084"/>
    </location>
</feature>
<dbReference type="Proteomes" id="UP001314263">
    <property type="component" value="Unassembled WGS sequence"/>
</dbReference>
<protein>
    <submittedName>
        <fullName evidence="3">Uncharacterized protein</fullName>
    </submittedName>
</protein>
<feature type="compositionally biased region" description="Polar residues" evidence="2">
    <location>
        <begin position="1680"/>
        <end position="1697"/>
    </location>
</feature>
<evidence type="ECO:0000313" key="3">
    <source>
        <dbReference type="EMBL" id="CAK0784763.1"/>
    </source>
</evidence>
<feature type="region of interest" description="Disordered" evidence="2">
    <location>
        <begin position="979"/>
        <end position="1067"/>
    </location>
</feature>
<feature type="compositionally biased region" description="Low complexity" evidence="2">
    <location>
        <begin position="1346"/>
        <end position="1355"/>
    </location>
</feature>
<evidence type="ECO:0000256" key="1">
    <source>
        <dbReference type="SAM" id="Coils"/>
    </source>
</evidence>
<keyword evidence="1" id="KW-0175">Coiled coil</keyword>
<proteinExistence type="predicted"/>
<name>A0AAV1IC45_9CHLO</name>
<feature type="region of interest" description="Disordered" evidence="2">
    <location>
        <begin position="1"/>
        <end position="52"/>
    </location>
</feature>
<feature type="region of interest" description="Disordered" evidence="2">
    <location>
        <begin position="1653"/>
        <end position="1736"/>
    </location>
</feature>
<dbReference type="EMBL" id="CAUYUE010000011">
    <property type="protein sequence ID" value="CAK0784763.1"/>
    <property type="molecule type" value="Genomic_DNA"/>
</dbReference>
<feature type="compositionally biased region" description="Polar residues" evidence="2">
    <location>
        <begin position="1714"/>
        <end position="1723"/>
    </location>
</feature>
<feature type="compositionally biased region" description="Polar residues" evidence="2">
    <location>
        <begin position="1517"/>
        <end position="1529"/>
    </location>
</feature>
<keyword evidence="4" id="KW-1185">Reference proteome</keyword>
<sequence>MSKARPKRVLEDVPEDVETDAGWAPGSAFAEGGLHIPLDSSSTSTQQDDIHRRQSVAALQKAGNVRNRLAAFEANLKLEPVEEVQVRKSWRGTWKKPKQDSPEALASPRNPISGAFAAALRKSGPAPAAAQLLDASTPLRSSTGNLASRAKEGSPFLKTVQGFLALRRSSGSGLSIASPVEQAGSTPETFSPLGSGLSTAAAAEPPAAPPQQQATTEALQHTAAQADASAANASAMTDVFERADEQQCAAKPAQEKETGLLAALAAEAALKAQEKGLKTPGECLKPSPVTPRMGANDVASSGAGPALLQGSPVMTVGTAEPTHKKKALRSPLRSPVAAERSPTLAQAPDMASSVGPPATAQTLAEASGVQPEPVPGAAPLHPWAAPVAATDTSDLAEALQAHVKDCATAEVAPVQEQATDCKILGAQAAVLTAGTTRASGGDIITASPMVEHSAPVQLEIPETQPATPQGSSDGQQASPLLMSIKKLVHYQEAVECAAVASGTSEASATSSGGHISSLECTEHLLAPACTESPSPVPQGPHGRRGAMPEADDVAGDVTSPILRSSDLCSAVAAAQARMQSETIMVQAPQQHVETADGHPKGLSETAAEHAAPPQPACGGIAEAESEAATGTVPQCSHEQQPSVADSVAGGQGESASLEQASEGGGHESGLELPEDPLAAGSSVSQAPLEQAAEHICQTDSADSTGLQAAAEKGPRQKPPAESASTPSAALSIQIDSSSETAITPSAIVPGQQPAQDAAADAFASASSFHTLASPLRPLEGLQSPELLASISPGTPADITLQQIETHGPPPSARAVGSPSGQEGLQSPELLPTMSPGTPAQHTVHHTDAPSSLPGAAVETQGEMTMQSAWTPVQSAGAAPVHGAPVQEAEDPAPSPAPTIPEGGSAVKTPLSQALATAEAQALPANTPAEAGNLPVELQPSEEAPVDDDDASSATETCESVSVCDSEAPAEPVLHRAGDLTAAGTQPVPPLDTDKVQRMLEPRSRRSFRTPERELHLPPASSLSPPQRGAADAPPFTAAAALMLRSPGARHGPLSPRSRLSPRSVPPLPLSRLFAVSPRSGSSPELDSPLEEAVEELISAACNLEDVKVPHSSSKKAGRIESLTPVGRLLLSPGEHSPMSAAAAAQVAGILAQQLQPLSPFPVGDSPALGTGYRAPQNTPAAGTASHPCSSAFHASGALSSGAPWDSAGTVRLAREQGAGSPAEAPGVQDLLAAFRRAAGQERLPASPVSAAADAALSPAAGMHADAPQASSAPPDPPAQPVSSQLSASLGTCDLPGAADASEAPAGADAQDRHDAHDSLSDTPAACVSAQEGGAVITAGATREEPAAAVRAAPATGQEADSEETQAAADASMAKEDHIPEVYDESTESPAPSEHLQMEGTQEATCQANGGALEAQAGASVIKVSGTAGSLPSTASREAAGTAEEAAAQPKMSQKGLSQDVRAGLESQSSPRTSPWAMRSPRKSGRTPRPQKLQLEDAENALTPPGSPGQLGGKSPSKLAQSLGSPSSQLLRSPLAHCQLQLSSPAPTPLCESAAKAGEQTQPEMQSPAPIAAPQMSPCPAGFLDTAPAGVPQGSTPATAPRAANPAAFLRNTNSIFSPDVPAEAAGPASRQPDLQIQAPAMTEGAEGDLDVRFNLGQFSPPATRRLSTGQTPPLPAAISRSGSQAPSSRGPASTQGHRLQAHRQQHVALDMQSPAAQTPTGTALASADAERTEPESPVFDEAFALDAQLILGSMVTPGTAARPPPQRQAAPLEQVPEAASDGCGASQKAQEIVEEAAAEAGLIQGDTARLVKVMGPFLDALMGEMAEGEAQRDVLQLASQELRQKYEVLVDENRQLRKDMQELETELFQVREEHAKTEQQFKTLYRSKYLPLKEEAQEGRQDIARLKACRAADAEACEKWRAQVATQQLQIRKADTDAEASGAKLRSLQAQLQAASAAAAKAAALQEEADKAAALAAKKAARLEDQLRAAMAEKEVLVTQSAEASAKVAAAQAARDRAVKEGYVKEEESFSLKKRLQEFKRENDKFADIKAQLKRQVAQLQDDLAKQEEENKNLLHACEQLVSEREAGKSAA</sequence>
<feature type="compositionally biased region" description="Low complexity" evidence="2">
    <location>
        <begin position="199"/>
        <end position="230"/>
    </location>
</feature>
<feature type="coiled-coil region" evidence="1">
    <location>
        <begin position="1825"/>
        <end position="1880"/>
    </location>
</feature>
<feature type="compositionally biased region" description="Basic and acidic residues" evidence="2">
    <location>
        <begin position="1309"/>
        <end position="1319"/>
    </location>
</feature>
<feature type="region of interest" description="Disordered" evidence="2">
    <location>
        <begin position="528"/>
        <end position="553"/>
    </location>
</feature>
<feature type="region of interest" description="Disordered" evidence="2">
    <location>
        <begin position="1426"/>
        <end position="1529"/>
    </location>
</feature>
<feature type="compositionally biased region" description="Low complexity" evidence="2">
    <location>
        <begin position="1432"/>
        <end position="1447"/>
    </location>
</feature>
<comment type="caution">
    <text evidence="3">The sequence shown here is derived from an EMBL/GenBank/DDBJ whole genome shotgun (WGS) entry which is preliminary data.</text>
</comment>
<evidence type="ECO:0000313" key="4">
    <source>
        <dbReference type="Proteomes" id="UP001314263"/>
    </source>
</evidence>
<feature type="region of interest" description="Disordered" evidence="2">
    <location>
        <begin position="87"/>
        <end position="110"/>
    </location>
</feature>
<feature type="region of interest" description="Disordered" evidence="2">
    <location>
        <begin position="175"/>
        <end position="230"/>
    </location>
</feature>
<feature type="region of interest" description="Disordered" evidence="2">
    <location>
        <begin position="1257"/>
        <end position="1322"/>
    </location>
</feature>
<feature type="region of interest" description="Disordered" evidence="2">
    <location>
        <begin position="1548"/>
        <end position="1600"/>
    </location>
</feature>
<feature type="region of interest" description="Disordered" evidence="2">
    <location>
        <begin position="591"/>
        <end position="729"/>
    </location>
</feature>
<feature type="compositionally biased region" description="Low complexity" evidence="2">
    <location>
        <begin position="719"/>
        <end position="729"/>
    </location>
</feature>